<keyword evidence="3" id="KW-1185">Reference proteome</keyword>
<protein>
    <recommendedName>
        <fullName evidence="4">GlpM family protein</fullName>
    </recommendedName>
</protein>
<evidence type="ECO:0000256" key="1">
    <source>
        <dbReference type="SAM" id="Phobius"/>
    </source>
</evidence>
<evidence type="ECO:0000313" key="3">
    <source>
        <dbReference type="Proteomes" id="UP000290657"/>
    </source>
</evidence>
<dbReference type="Pfam" id="PF06942">
    <property type="entry name" value="GlpM"/>
    <property type="match status" value="1"/>
</dbReference>
<dbReference type="OrthoDB" id="6053681at2"/>
<comment type="caution">
    <text evidence="2">The sequence shown here is derived from an EMBL/GenBank/DDBJ whole genome shotgun (WGS) entry which is preliminary data.</text>
</comment>
<feature type="transmembrane region" description="Helical" evidence="1">
    <location>
        <begin position="5"/>
        <end position="22"/>
    </location>
</feature>
<dbReference type="EMBL" id="PDKN01000005">
    <property type="protein sequence ID" value="RXJ56350.1"/>
    <property type="molecule type" value="Genomic_DNA"/>
</dbReference>
<feature type="transmembrane region" description="Helical" evidence="1">
    <location>
        <begin position="59"/>
        <end position="80"/>
    </location>
</feature>
<name>A0A4Q0XP35_9BACT</name>
<evidence type="ECO:0008006" key="4">
    <source>
        <dbReference type="Google" id="ProtNLM"/>
    </source>
</evidence>
<proteinExistence type="predicted"/>
<dbReference type="Proteomes" id="UP000290657">
    <property type="component" value="Unassembled WGS sequence"/>
</dbReference>
<reference evidence="2 3" key="1">
    <citation type="submission" date="2017-10" db="EMBL/GenBank/DDBJ databases">
        <title>Genomics of the genus Arcobacter.</title>
        <authorList>
            <person name="Perez-Cataluna A."/>
            <person name="Figueras M.J."/>
        </authorList>
    </citation>
    <scope>NUCLEOTIDE SEQUENCE [LARGE SCALE GENOMIC DNA]</scope>
    <source>
        <strain evidence="2 3">CECT 8987</strain>
    </source>
</reference>
<feature type="transmembrane region" description="Helical" evidence="1">
    <location>
        <begin position="28"/>
        <end position="47"/>
    </location>
</feature>
<keyword evidence="1" id="KW-1133">Transmembrane helix</keyword>
<evidence type="ECO:0000313" key="2">
    <source>
        <dbReference type="EMBL" id="RXJ56350.1"/>
    </source>
</evidence>
<keyword evidence="1" id="KW-0472">Membrane</keyword>
<dbReference type="InterPro" id="IPR009707">
    <property type="entry name" value="GlpM/YdgC"/>
</dbReference>
<organism evidence="2 3">
    <name type="scientific">Candidatus Marinarcus aquaticus</name>
    <dbReference type="NCBI Taxonomy" id="2044504"/>
    <lineage>
        <taxon>Bacteria</taxon>
        <taxon>Pseudomonadati</taxon>
        <taxon>Campylobacterota</taxon>
        <taxon>Epsilonproteobacteria</taxon>
        <taxon>Campylobacterales</taxon>
        <taxon>Arcobacteraceae</taxon>
        <taxon>Candidatus Marinarcus</taxon>
    </lineage>
</organism>
<dbReference type="AlphaFoldDB" id="A0A4Q0XP35"/>
<gene>
    <name evidence="2" type="ORF">CRV04_08005</name>
</gene>
<accession>A0A4Q0XP35</accession>
<keyword evidence="1" id="KW-0812">Transmembrane</keyword>
<feature type="transmembrane region" description="Helical" evidence="1">
    <location>
        <begin position="86"/>
        <end position="108"/>
    </location>
</feature>
<sequence>MMGLAFKALIGAVMVIIMALLAKSRNYYIAGLVPLFPTFALIAHAIVGIERGPVELKTTALFGIFSIIPYLAYLLSVYILAEKYDLWMNLMISTFIWIIFAAILIVVWQKLV</sequence>